<feature type="domain" description="Ig-like" evidence="8">
    <location>
        <begin position="3056"/>
        <end position="3144"/>
    </location>
</feature>
<dbReference type="PROSITE" id="PS50835">
    <property type="entry name" value="IG_LIKE"/>
    <property type="match status" value="9"/>
</dbReference>
<protein>
    <recommendedName>
        <fullName evidence="11">CRAL-TRIO domain-containing protein</fullName>
    </recommendedName>
</protein>
<dbReference type="FunFam" id="2.60.40.10:FF:000107">
    <property type="entry name" value="Myosin, light chain kinase a"/>
    <property type="match status" value="2"/>
</dbReference>
<comment type="caution">
    <text evidence="9">The sequence shown here is derived from an EMBL/GenBank/DDBJ whole genome shotgun (WGS) entry which is preliminary data.</text>
</comment>
<keyword evidence="5" id="KW-0175">Coiled coil</keyword>
<dbReference type="CDD" id="cd00176">
    <property type="entry name" value="SPEC"/>
    <property type="match status" value="2"/>
</dbReference>
<dbReference type="GO" id="GO:0045989">
    <property type="term" value="P:positive regulation of striated muscle contraction"/>
    <property type="evidence" value="ECO:0007669"/>
    <property type="project" value="UniProtKB-ARBA"/>
</dbReference>
<dbReference type="InterPro" id="IPR018159">
    <property type="entry name" value="Spectrin/alpha-actinin"/>
</dbReference>
<reference evidence="9 10" key="1">
    <citation type="journal article" date="2018" name="Elife">
        <title>Firefly genomes illuminate parallel origins of bioluminescence in beetles.</title>
        <authorList>
            <person name="Fallon T.R."/>
            <person name="Lower S.E."/>
            <person name="Chang C.H."/>
            <person name="Bessho-Uehara M."/>
            <person name="Martin G.J."/>
            <person name="Bewick A.J."/>
            <person name="Behringer M."/>
            <person name="Debat H.J."/>
            <person name="Wong I."/>
            <person name="Day J.C."/>
            <person name="Suvorov A."/>
            <person name="Silva C.J."/>
            <person name="Stanger-Hall K.F."/>
            <person name="Hall D.W."/>
            <person name="Schmitz R.J."/>
            <person name="Nelson D.R."/>
            <person name="Lewis S.M."/>
            <person name="Shigenobu S."/>
            <person name="Bybee S.M."/>
            <person name="Larracuente A.M."/>
            <person name="Oba Y."/>
            <person name="Weng J.K."/>
        </authorList>
    </citation>
    <scope>NUCLEOTIDE SEQUENCE [LARGE SCALE GENOMIC DNA]</scope>
    <source>
        <strain evidence="9">1611_PpyrPB1</strain>
        <tissue evidence="9">Whole body</tissue>
    </source>
</reference>
<evidence type="ECO:0000259" key="7">
    <source>
        <dbReference type="PROSITE" id="PS50191"/>
    </source>
</evidence>
<feature type="domain" description="Ig-like" evidence="8">
    <location>
        <begin position="3692"/>
        <end position="3781"/>
    </location>
</feature>
<feature type="domain" description="Ig-like" evidence="8">
    <location>
        <begin position="3151"/>
        <end position="3242"/>
    </location>
</feature>
<dbReference type="Gene3D" id="2.60.40.10">
    <property type="entry name" value="Immunoglobulins"/>
    <property type="match status" value="9"/>
</dbReference>
<dbReference type="InterPro" id="IPR003599">
    <property type="entry name" value="Ig_sub"/>
</dbReference>
<dbReference type="PANTHER" id="PTHR47633">
    <property type="entry name" value="IMMUNOGLOBULIN"/>
    <property type="match status" value="1"/>
</dbReference>
<dbReference type="PROSITE" id="PS50191">
    <property type="entry name" value="CRAL_TRIO"/>
    <property type="match status" value="1"/>
</dbReference>
<comment type="subcellular location">
    <subcellularLocation>
        <location evidence="1">Cytoplasm</location>
    </subcellularLocation>
</comment>
<comment type="similarity">
    <text evidence="2">Belongs to the protein kinase superfamily. CAMK Ser/Thr protein kinase family.</text>
</comment>
<evidence type="ECO:0008006" key="11">
    <source>
        <dbReference type="Google" id="ProtNLM"/>
    </source>
</evidence>
<dbReference type="SUPFAM" id="SSF48726">
    <property type="entry name" value="Immunoglobulin"/>
    <property type="match status" value="9"/>
</dbReference>
<dbReference type="EMBL" id="VVIM01000007">
    <property type="protein sequence ID" value="KAB0796886.1"/>
    <property type="molecule type" value="Genomic_DNA"/>
</dbReference>
<feature type="region of interest" description="Disordered" evidence="6">
    <location>
        <begin position="1"/>
        <end position="20"/>
    </location>
</feature>
<evidence type="ECO:0000313" key="10">
    <source>
        <dbReference type="Proteomes" id="UP000327044"/>
    </source>
</evidence>
<dbReference type="FunFam" id="2.60.40.10:FF:001151">
    <property type="entry name" value="Uncharacterized protein, isoform F"/>
    <property type="match status" value="1"/>
</dbReference>
<dbReference type="GO" id="GO:0060298">
    <property type="term" value="P:positive regulation of sarcomere organization"/>
    <property type="evidence" value="ECO:0007669"/>
    <property type="project" value="UniProtKB-ARBA"/>
</dbReference>
<dbReference type="InterPro" id="IPR003598">
    <property type="entry name" value="Ig_sub2"/>
</dbReference>
<name>A0A5N4AHY2_PHOPY</name>
<dbReference type="GO" id="GO:0005737">
    <property type="term" value="C:cytoplasm"/>
    <property type="evidence" value="ECO:0007669"/>
    <property type="project" value="UniProtKB-SubCell"/>
</dbReference>
<dbReference type="InterPro" id="IPR001251">
    <property type="entry name" value="CRAL-TRIO_dom"/>
</dbReference>
<feature type="domain" description="Ig-like" evidence="8">
    <location>
        <begin position="2839"/>
        <end position="2926"/>
    </location>
</feature>
<evidence type="ECO:0000313" key="9">
    <source>
        <dbReference type="EMBL" id="KAB0796886.1"/>
    </source>
</evidence>
<dbReference type="GO" id="GO:0040017">
    <property type="term" value="P:positive regulation of locomotion"/>
    <property type="evidence" value="ECO:0007669"/>
    <property type="project" value="UniProtKB-ARBA"/>
</dbReference>
<evidence type="ECO:0000256" key="6">
    <source>
        <dbReference type="SAM" id="MobiDB-lite"/>
    </source>
</evidence>
<dbReference type="FunFam" id="2.60.40.10:FF:000714">
    <property type="entry name" value="Titin novex-3"/>
    <property type="match status" value="1"/>
</dbReference>
<dbReference type="FunFam" id="2.60.40.10:FF:000080">
    <property type="entry name" value="Myosin light chain kinase, smooth muscle"/>
    <property type="match status" value="2"/>
</dbReference>
<dbReference type="PANTHER" id="PTHR47633:SF4">
    <property type="entry name" value="MYOPALLADIN ISOFORM X1"/>
    <property type="match status" value="1"/>
</dbReference>
<dbReference type="Pfam" id="PF25101">
    <property type="entry name" value="Spectrin_7"/>
    <property type="match status" value="1"/>
</dbReference>
<keyword evidence="4" id="KW-0393">Immunoglobulin domain</keyword>
<dbReference type="FunFam" id="2.60.40.10:FF:000849">
    <property type="entry name" value="Uncharacterized protein, isoform F"/>
    <property type="match status" value="1"/>
</dbReference>
<evidence type="ECO:0000259" key="8">
    <source>
        <dbReference type="PROSITE" id="PS50835"/>
    </source>
</evidence>
<dbReference type="Pfam" id="PF07679">
    <property type="entry name" value="I-set"/>
    <property type="match status" value="9"/>
</dbReference>
<organism evidence="9 10">
    <name type="scientific">Photinus pyralis</name>
    <name type="common">Common eastern firefly</name>
    <name type="synonym">Lampyris pyralis</name>
    <dbReference type="NCBI Taxonomy" id="7054"/>
    <lineage>
        <taxon>Eukaryota</taxon>
        <taxon>Metazoa</taxon>
        <taxon>Ecdysozoa</taxon>
        <taxon>Arthropoda</taxon>
        <taxon>Hexapoda</taxon>
        <taxon>Insecta</taxon>
        <taxon>Pterygota</taxon>
        <taxon>Neoptera</taxon>
        <taxon>Endopterygota</taxon>
        <taxon>Coleoptera</taxon>
        <taxon>Polyphaga</taxon>
        <taxon>Elateriformia</taxon>
        <taxon>Elateroidea</taxon>
        <taxon>Lampyridae</taxon>
        <taxon>Lampyrinae</taxon>
        <taxon>Photinus</taxon>
    </lineage>
</organism>
<evidence type="ECO:0000256" key="2">
    <source>
        <dbReference type="ARBA" id="ARBA00006692"/>
    </source>
</evidence>
<feature type="region of interest" description="Disordered" evidence="6">
    <location>
        <begin position="3287"/>
        <end position="3430"/>
    </location>
</feature>
<evidence type="ECO:0000256" key="3">
    <source>
        <dbReference type="ARBA" id="ARBA00022490"/>
    </source>
</evidence>
<dbReference type="Gene3D" id="1.20.58.60">
    <property type="match status" value="5"/>
</dbReference>
<dbReference type="Proteomes" id="UP000327044">
    <property type="component" value="Unassembled WGS sequence"/>
</dbReference>
<dbReference type="SMART" id="SM00409">
    <property type="entry name" value="IG"/>
    <property type="match status" value="9"/>
</dbReference>
<dbReference type="InterPro" id="IPR056804">
    <property type="entry name" value="Spectrin_SESTD1"/>
</dbReference>
<dbReference type="InParanoid" id="A0A5N4AHY2"/>
<dbReference type="InterPro" id="IPR013098">
    <property type="entry name" value="Ig_I-set"/>
</dbReference>
<dbReference type="InterPro" id="IPR013783">
    <property type="entry name" value="Ig-like_fold"/>
</dbReference>
<feature type="domain" description="Ig-like" evidence="8">
    <location>
        <begin position="2620"/>
        <end position="2708"/>
    </location>
</feature>
<feature type="compositionally biased region" description="Polar residues" evidence="6">
    <location>
        <begin position="3404"/>
        <end position="3416"/>
    </location>
</feature>
<dbReference type="Pfam" id="PF00435">
    <property type="entry name" value="Spectrin"/>
    <property type="match status" value="3"/>
</dbReference>
<feature type="domain" description="Ig-like" evidence="8">
    <location>
        <begin position="2411"/>
        <end position="2499"/>
    </location>
</feature>
<dbReference type="Pfam" id="PF24915">
    <property type="entry name" value="Spectrin_SESTD1"/>
    <property type="match status" value="1"/>
</dbReference>
<feature type="domain" description="CRAL-TRIO" evidence="7">
    <location>
        <begin position="2"/>
        <end position="151"/>
    </location>
</feature>
<dbReference type="InterPro" id="IPR036179">
    <property type="entry name" value="Ig-like_dom_sf"/>
</dbReference>
<proteinExistence type="inferred from homology"/>
<feature type="coiled-coil region" evidence="5">
    <location>
        <begin position="1151"/>
        <end position="1178"/>
    </location>
</feature>
<accession>A0A5N4AHY2</accession>
<sequence>MEPSLLEESTLRDQVATLPGGKDKEGRPILLVTIPTEAAPADIGPSLRYLLSVFSSENQARDVTVVLDTRKGNWKTARSYIRQVNATLTTSELAQLIVVRPDAFWDKQRVENCTSTQTDGQINFTSPSRLIRFIDQPQLPSELGGSFIYNHSQWIENRLKADEYFRESAEVLKNLEEFHQRLLNNRLLRATEVVDAVNASNETAESLQELTEKNLEKGQELLKKIEHDNRNRKYASESDSMMTPQDILDTIRQIENTRSDLRKKQTEIEDAWKLMRKSFVGTKDLNLLIRGVVNVTNWILGPAENLLNSQRKVGHDVSSAEELRNAHEAIELRCWETYGAYAELLYKINNFPNDDSAGQVKDLIWQKDFMDFVCRSFATRMERRRNILITSLRFFRLVSEYFDRTSEVFESLVMGNKVDDFSAAKQKLDKLQASQISLDAMERELVKEGEKLSDMLSMPVKDALGRELALDYSEDIANIRDILDATNARKNLFSDSVELQKLTLEQVTHIDAYECDAKQAIQWLDELFQVMLQHHGHVGITTYEIQVQKDEHQTFQETAKDTYNYGCQLLNASLALRQSCKLPTQDHAILYQKLKSSWQRLLNVSQEQMTRLRVSAVFHRSVEEHCNQLRDLREAVATMPLEEMSKKQTRVRNFYTIREKLLVEVGRMVRLGKLLRSRLRESIYLNETLMESENSTDADKNLEVHDPSVQDNAVAVEAITEKLAEVTSLAEEMDQALLSAQQDCGLLTATSSTTTSASTTPTTVVCMSTKATFDDNSSYSEESLLPSKPLRTEDLKSDDEFLTASECTFPHSRSSSYNTASECENRYSPWWDYDKKDCKENVSKEKLVLGVGLPELPSAKSVLKPSPEVPPGKIVREVTETTHLKVQHSHSIGVSSYVLTSEVAREKDGGACSTSENFTCVDAGSLLERMRQCGDWLQLKILEVSPELTALGNNLAEAVELQQAHDEVLHQLQNKQSPVEELLRQADQLISTQKPRAEVYAAMAESLGKAWKDINSHLELRKQVLDLHVQYHTKADEFFSIVNSLESACADSVVPIQVESIKQYLTNIHDLRRSLLESLMSALKMGNLVLGKLHELGAEGTLDSRPDRIRCSVNRAISQVQNWLDQLHAKRQLIEITFSKRKAQLEQCLALAILASDLREVEDTLKEKRNILRNTDQLGDSSSSAELLQHEHKKLLPEASALQERALKITKATEQLVESGCFAGEKATEHAYSVLSSSSDYVSELEERSALLERVIAFFRKAQTALTKLDQLEIQIKTSELPSTSPQLAQLHEQCARTVEEITSSPIEEGYAILNAAKMRGTDGVKRMVEELENRKIAIDALCTAHREEKLRINQALNSFLEKQNELYAWLLSAAEAFLRGRQDMGSDLPMAKDFWDLHNHLLVDLQTKGNEINALLLTLPPVLEYLEDNQRRDVDSKVEELHQLWLKLKNILETRLDLSAIYVKFHTEADYVNREIDKLEHKLNNSPTDIDQEEVNKLEEKWESLIPLYQSAKNTGITFINATSKVSEPYLDTKRACMCVESVLEKLSARQLVVTRNWQTFHTTVVEKRELQMQLELNMTESTKTINWITKLDSQLYPVITTEASKPEAVSEFLEYKLKTVYPEVKRAQNEVEQRIKAVESLITKATVVDESTLNVKNKLLELNQKLAEVTTDYQILLQMLMTYFNNLADMDRTVEDLNSQCFTKPLSGDMGEVDTVILEQEGSRLAILEMFKYAQNDCDKLVSKINKQEPEGAAEHDISKLQHQIAIRKNNWEEMYGKRSSMLEAHRRYCQFNTDLNHINEAINELSHQLKELRGQYGESLSAAKATSQAFGYFEKTAEVLNQRIDTFIKEGRKLIEDGHIHSPHIDFQLGELQERWNALKKQIDDSRRLINLSIRYFTIVDEAMDWFKEGSHILVSIARRSTAVRKPEEAQMLLNEIEQFLKPGEAKQAERIATITSLASELYEPQITSRSSQVVIHNEEMLESFTSISRELQSLIVNLRAADEEKERARVEQEHADALLAAAKAEAEIARAAAEAAENARRVAEAEARRIADEEARRAAEAEARRLAEEQMRKLAEAEAKRLAEAETKRIAELEARRLAAEEAMRIVEAQSRAELEARRLAEEAAKRLAEAEAKRIAELEARRLAAEEAMRIAEAQRLAELEARRLAEEEAKRLAAIEAQKLAEAKRLAEEETRRLAELEARRLAAEEARRVAETQRLVEEETRRLAQEELLAQKMRILELEKPKEVTITQVEIPVKSVDVTDNVQEVMTQTIEVVKVTKVAHQTPVVETISSTTTIDGSGVWEAPTFILPLNDTVLQEGSKFTFICQVIGNPTPTVIWYKDGIAIGNNPDYQTSFKDGTCTLTIEETFTEDSAKYICKATNRLGTAETGALLTVKESHPPEELIPPKFVKHLEPAFTKQGQKFQFECLVEGHPLPTVQWFKNGECIDNCPDYGITYNNGEAILRFDEIHLDCQADYTCKATNQVGMAQTTANLCVEPWEKTENPFFTIPLSNVMARAGQKIKLECEVSGLPTPSLTWSHNGKPVKETRELKFQSEDNHHTLVISEAFPKDAGTYVATALNDVGESTSTCNVTVKGRLPTETSDSELASDMEPIKPSIQVPLKDISVFDGKTVQLDCVIVGQPEPEVIWYHNDKPVKESADFQLLFQGDRCSLIIQEAFAEDAGDYRVVALNSAGEASSKCTLTVTPLTDTAPKDTQEEKKVTGSPPKFNKLLSDVLASEEDRVVFEANVVGEPRPSVKWLLNNDDIELNQHYKLSYDEDGTVKLEIEKILPEDKGVYTVKASNSNGDAKCFAQLIVKSFKPTEAKEYEEIKTAPQFKELFSDRQAFEDTTIKFECIVSGKPTPKVKWLFNEEAVSGKAFLVSTSGERQVLTITNLTKENSGTITCIAENEVGKAICTATLSVKPGQTVMGEPKEVPAQELVDAASYSSKREVFVQSSTSSKSTVVTNSGTAEPDVQTHGYIAKDSQTIKQVNEQTPEVQESHFREEYHKVREPGVIQEHSMSTVQIGEASKIKETTVSASHLPVQRKTRPPKFTSPIVGKIVDQGVDVLLEGIIDGSPTPTVKWEKNGVPLVSGGKITVSYELNRVRVEIKDVGTSDGGRYTCTAVNEAGSAVSTSDLVVRKTVFPPVFGRRLQAQVVKKGDRVHMDVEVTGTPTPTVTWFKDDKPIKEVLLQPYKILVQGNSHTLIIENADFSHTGKYMVKAVNDGGEAQSIADFAVFEPTPDTMVEVVKTVVFEDVHKHETLELVATPIITSVSTKSKTIYKSDRDSSLEPFPYKPDPPKPKQPKAPPPPSPSKFVKGEFRESDYESDYEGRMSSVWGGGDRCYKPVRPVLTPSGRHSQTGARSPTPPTEFDQPPHFSGPPRPKFEPIEKPVAATKLSETLSQKSSISQVVHKPKPVTPKSAPGIELIVAKPAVPKPGTPPEIGFAPKTTQYYRSTTSAPYQNAVQTETSNVMHFKESTETSHRTVSLEQTRKVITFGKDKKQRVPPPATPTKFVKGEMRESDYDSEIENTRIKSVWVPGEGDNDLPGYRKVVPPSKHFIKPVKNERIISPMEFDTQPPVMNSHSKNVQPLKPGPPPQYSYSPATVTKIASKNMENMTHTFKSKAQKFVSDIMTDVNKKSTEDSPQVYREETRAAQHGIRSAEYHSSAPTTPVNREQNTAHPKRPPMIITPLRDIAVVSGQSARFECIVQSESTPSVLWSKNGRIIQNSKDLQIHYRNGVCRLTIPTAYPEDAGSYTCTASNQIGAVGTTATLQVPGERRSQYIK</sequence>
<dbReference type="FunFam" id="2.60.40.10:FF:000632">
    <property type="entry name" value="Uncharacterized protein, isoform B"/>
    <property type="match status" value="1"/>
</dbReference>
<dbReference type="FunFam" id="2.60.40.10:FF:000425">
    <property type="entry name" value="Myosin light chain kinase"/>
    <property type="match status" value="1"/>
</dbReference>
<keyword evidence="3" id="KW-0963">Cytoplasm</keyword>
<feature type="domain" description="Ig-like" evidence="8">
    <location>
        <begin position="2509"/>
        <end position="2597"/>
    </location>
</feature>
<dbReference type="InterPro" id="IPR007110">
    <property type="entry name" value="Ig-like_dom"/>
</dbReference>
<dbReference type="SMART" id="SM00150">
    <property type="entry name" value="SPEC"/>
    <property type="match status" value="5"/>
</dbReference>
<feature type="coiled-coil region" evidence="5">
    <location>
        <begin position="1995"/>
        <end position="2236"/>
    </location>
</feature>
<dbReference type="FunCoup" id="A0A5N4AHY2">
    <property type="interactions" value="33"/>
</dbReference>
<evidence type="ECO:0000256" key="4">
    <source>
        <dbReference type="ARBA" id="ARBA00023319"/>
    </source>
</evidence>
<dbReference type="SUPFAM" id="SSF46966">
    <property type="entry name" value="Spectrin repeat"/>
    <property type="match status" value="5"/>
</dbReference>
<gene>
    <name evidence="9" type="ORF">PPYR_10947</name>
</gene>
<feature type="region of interest" description="Disordered" evidence="6">
    <location>
        <begin position="3659"/>
        <end position="3693"/>
    </location>
</feature>
<dbReference type="InterPro" id="IPR002017">
    <property type="entry name" value="Spectrin_repeat"/>
</dbReference>
<evidence type="ECO:0000256" key="1">
    <source>
        <dbReference type="ARBA" id="ARBA00004496"/>
    </source>
</evidence>
<feature type="domain" description="Ig-like" evidence="8">
    <location>
        <begin position="2310"/>
        <end position="2398"/>
    </location>
</feature>
<dbReference type="InterPro" id="IPR058157">
    <property type="entry name" value="Spectrin_met"/>
</dbReference>
<feature type="compositionally biased region" description="Polar residues" evidence="6">
    <location>
        <begin position="3674"/>
        <end position="3687"/>
    </location>
</feature>
<keyword evidence="10" id="KW-1185">Reference proteome</keyword>
<feature type="domain" description="Ig-like" evidence="8">
    <location>
        <begin position="2731"/>
        <end position="2820"/>
    </location>
</feature>
<dbReference type="SMART" id="SM00408">
    <property type="entry name" value="IGc2"/>
    <property type="match status" value="9"/>
</dbReference>
<evidence type="ECO:0000256" key="5">
    <source>
        <dbReference type="SAM" id="Coils"/>
    </source>
</evidence>